<dbReference type="KEGG" id="aten:116291928"/>
<name>A0A6P8HQU4_ACTTE</name>
<reference evidence="3" key="1">
    <citation type="submission" date="2025-08" db="UniProtKB">
        <authorList>
            <consortium name="RefSeq"/>
        </authorList>
    </citation>
    <scope>IDENTIFICATION</scope>
    <source>
        <tissue evidence="3">Tentacle</tissue>
    </source>
</reference>
<evidence type="ECO:0000313" key="2">
    <source>
        <dbReference type="Proteomes" id="UP000515163"/>
    </source>
</evidence>
<proteinExistence type="predicted"/>
<dbReference type="GeneID" id="116291928"/>
<dbReference type="PANTHER" id="PTHR33327">
    <property type="entry name" value="ENDONUCLEASE"/>
    <property type="match status" value="1"/>
</dbReference>
<evidence type="ECO:0000313" key="3">
    <source>
        <dbReference type="RefSeq" id="XP_031555022.1"/>
    </source>
</evidence>
<accession>A0A6P8HQU4</accession>
<dbReference type="InterPro" id="IPR055469">
    <property type="entry name" value="DUF7041"/>
</dbReference>
<evidence type="ECO:0000259" key="1">
    <source>
        <dbReference type="Pfam" id="PF23055"/>
    </source>
</evidence>
<dbReference type="RefSeq" id="XP_031555022.1">
    <property type="nucleotide sequence ID" value="XM_031699162.1"/>
</dbReference>
<dbReference type="PANTHER" id="PTHR33327:SF3">
    <property type="entry name" value="RNA-DIRECTED DNA POLYMERASE"/>
    <property type="match status" value="1"/>
</dbReference>
<dbReference type="InParanoid" id="A0A6P8HQU4"/>
<sequence length="197" mass="22482">MPDNEGENISDIAAVSLKLPPFWPTDPQVWFAQVESQFSTRKITDQDTKFHYVVASIPPEVAVDIRDLLIQKPTEDAYNKLKEKLLERTTTSKAKKLQQLLATEDLGDRKPSQILRRFQQLLDDHSADHPLVRELFLKRLPQHVRQLLAVTTTTTTTLEELAQLADKVMDEQGLNVNNIQPSTESTEILNLKKSITR</sequence>
<dbReference type="AlphaFoldDB" id="A0A6P8HQU4"/>
<dbReference type="OrthoDB" id="10048650at2759"/>
<feature type="domain" description="DUF7041" evidence="1">
    <location>
        <begin position="19"/>
        <end position="101"/>
    </location>
</feature>
<dbReference type="Pfam" id="PF23055">
    <property type="entry name" value="DUF7041"/>
    <property type="match status" value="1"/>
</dbReference>
<dbReference type="Proteomes" id="UP000515163">
    <property type="component" value="Unplaced"/>
</dbReference>
<keyword evidence="2" id="KW-1185">Reference proteome</keyword>
<protein>
    <submittedName>
        <fullName evidence="3">Uncharacterized protein LOC116291928</fullName>
    </submittedName>
</protein>
<gene>
    <name evidence="3" type="primary">LOC116291928</name>
</gene>
<organism evidence="2 3">
    <name type="scientific">Actinia tenebrosa</name>
    <name type="common">Australian red waratah sea anemone</name>
    <dbReference type="NCBI Taxonomy" id="6105"/>
    <lineage>
        <taxon>Eukaryota</taxon>
        <taxon>Metazoa</taxon>
        <taxon>Cnidaria</taxon>
        <taxon>Anthozoa</taxon>
        <taxon>Hexacorallia</taxon>
        <taxon>Actiniaria</taxon>
        <taxon>Actiniidae</taxon>
        <taxon>Actinia</taxon>
    </lineage>
</organism>